<dbReference type="GO" id="GO:0008658">
    <property type="term" value="F:penicillin binding"/>
    <property type="evidence" value="ECO:0007669"/>
    <property type="project" value="InterPro"/>
</dbReference>
<accession>A0A9D2LDQ6</accession>
<dbReference type="EMBL" id="DWZH01000068">
    <property type="protein sequence ID" value="HJB10691.1"/>
    <property type="molecule type" value="Genomic_DNA"/>
</dbReference>
<evidence type="ECO:0000256" key="3">
    <source>
        <dbReference type="ARBA" id="ARBA00022676"/>
    </source>
</evidence>
<dbReference type="InterPro" id="IPR001460">
    <property type="entry name" value="PCN-bd_Tpept"/>
</dbReference>
<evidence type="ECO:0000256" key="2">
    <source>
        <dbReference type="ARBA" id="ARBA00022670"/>
    </source>
</evidence>
<feature type="domain" description="Penicillin-binding protein transpeptidase" evidence="11">
    <location>
        <begin position="445"/>
        <end position="687"/>
    </location>
</feature>
<dbReference type="InterPro" id="IPR050396">
    <property type="entry name" value="Glycosyltr_51/Transpeptidase"/>
</dbReference>
<evidence type="ECO:0000256" key="10">
    <source>
        <dbReference type="SAM" id="Phobius"/>
    </source>
</evidence>
<dbReference type="GO" id="GO:0009002">
    <property type="term" value="F:serine-type D-Ala-D-Ala carboxypeptidase activity"/>
    <property type="evidence" value="ECO:0007669"/>
    <property type="project" value="UniProtKB-EC"/>
</dbReference>
<evidence type="ECO:0000259" key="11">
    <source>
        <dbReference type="Pfam" id="PF00905"/>
    </source>
</evidence>
<organism evidence="13 14">
    <name type="scientific">Candidatus Brachybacterium merdavium</name>
    <dbReference type="NCBI Taxonomy" id="2838513"/>
    <lineage>
        <taxon>Bacteria</taxon>
        <taxon>Bacillati</taxon>
        <taxon>Actinomycetota</taxon>
        <taxon>Actinomycetes</taxon>
        <taxon>Micrococcales</taxon>
        <taxon>Dermabacteraceae</taxon>
        <taxon>Brachybacterium</taxon>
    </lineage>
</organism>
<keyword evidence="4" id="KW-0808">Transferase</keyword>
<gene>
    <name evidence="13" type="ORF">H9786_09220</name>
</gene>
<keyword evidence="3" id="KW-0328">Glycosyltransferase</keyword>
<feature type="compositionally biased region" description="Pro residues" evidence="9">
    <location>
        <begin position="752"/>
        <end position="764"/>
    </location>
</feature>
<protein>
    <submittedName>
        <fullName evidence="13">Penicillin-binding protein</fullName>
    </submittedName>
</protein>
<keyword evidence="2" id="KW-0645">Protease</keyword>
<sequence length="908" mass="97007">MSDRRSSRGSSNGSKRPSSSSSGGARRAAGVRRSTGSSDRAGAKNSKRPAPKGTSRTGRNRETASSSRTKAAGAGAGSSGAGARRTSTSGSRTSVGARHAGAGQTRTTKKAAATNFLNYPRAGAKNPWRWIPSLRLIVGAMALMVLAGLGLGVWVYVDTDVPEPTDYALAETTRVYFADGETEMGKFSEINRTILPGEEIPQNVKDAAVASEDASFYENRGVSPRGIVRALINNLRGGDRQGASTITQQYVERYHTGNVTSYVGKAREAVMALKTDQELSKDEILNRYLNTIYFGRGAYGVQEASQAYFDKDASELTDEEAALLVAVIPAPSAYDPAANPDRAAQLWTRVVERQVNDTGTLTAQEADEMEFPETIEPHSDNVQGGTDGYLLATVRSELEAQGFTADEINTGGFTVISTIDPSIQENTVAAVEELPEDRPERNRVGTVTMEPRTGAIRGMYGGPDYVEQGQNDSTQSRMQAGSTFKTFTLIAALEDGYPLSSSWDGNSPKSFPGGWQVNNFNNTDYGRVTLKRATTSSINTAYAEANIAIGPERTQETAIALGLPEDTPGLDGEASNVLGSASPTVLEMAEVYSTIASGGIHRPGYMVESVEQPDGSMVYQHEAEESRVLEEDVAINATVALQGPPSAQGSARKLQQVMGGRPIAGKTGTSESFRSAWFVGFTPQLVTSVGMFQPSEDGTSEERLTPFGGEDPITGSTYPTAIWGSIMSSSLEGQEMLEFPQEVQLNNQRPAAPSPTQTPQPGPEPTEEPAEEPSEEETTEEEPEPTEEETTEEEPEPTEEETTEEEPEPTEDEPAEEEEPEPTEEEPAEEEEPEPTEDEPAEEEEPEPTEDEPAEEDTGSDPPEGDPEAEGDGSDTADDPEGNGNSGQDNEAGRSEAVRGGREGVGNA</sequence>
<feature type="transmembrane region" description="Helical" evidence="10">
    <location>
        <begin position="134"/>
        <end position="157"/>
    </location>
</feature>
<evidence type="ECO:0000256" key="6">
    <source>
        <dbReference type="ARBA" id="ARBA00023268"/>
    </source>
</evidence>
<dbReference type="Gene3D" id="3.40.710.10">
    <property type="entry name" value="DD-peptidase/beta-lactamase superfamily"/>
    <property type="match status" value="1"/>
</dbReference>
<feature type="region of interest" description="Disordered" evidence="9">
    <location>
        <begin position="748"/>
        <end position="908"/>
    </location>
</feature>
<dbReference type="GO" id="GO:0030288">
    <property type="term" value="C:outer membrane-bounded periplasmic space"/>
    <property type="evidence" value="ECO:0007669"/>
    <property type="project" value="TreeGrafter"/>
</dbReference>
<evidence type="ECO:0000256" key="8">
    <source>
        <dbReference type="ARBA" id="ARBA00049902"/>
    </source>
</evidence>
<evidence type="ECO:0000256" key="4">
    <source>
        <dbReference type="ARBA" id="ARBA00022679"/>
    </source>
</evidence>
<keyword evidence="10" id="KW-0472">Membrane</keyword>
<feature type="compositionally biased region" description="Basic and acidic residues" evidence="9">
    <location>
        <begin position="891"/>
        <end position="902"/>
    </location>
</feature>
<evidence type="ECO:0000259" key="12">
    <source>
        <dbReference type="Pfam" id="PF00912"/>
    </source>
</evidence>
<dbReference type="Pfam" id="PF00912">
    <property type="entry name" value="Transgly"/>
    <property type="match status" value="1"/>
</dbReference>
<feature type="domain" description="Glycosyl transferase family 51" evidence="12">
    <location>
        <begin position="183"/>
        <end position="353"/>
    </location>
</feature>
<reference evidence="13" key="2">
    <citation type="submission" date="2021-04" db="EMBL/GenBank/DDBJ databases">
        <authorList>
            <person name="Gilroy R."/>
        </authorList>
    </citation>
    <scope>NUCLEOTIDE SEQUENCE</scope>
    <source>
        <strain evidence="13">ChiHjej13B12-24818</strain>
    </source>
</reference>
<evidence type="ECO:0000313" key="13">
    <source>
        <dbReference type="EMBL" id="HJB10691.1"/>
    </source>
</evidence>
<comment type="catalytic activity">
    <reaction evidence="8">
        <text>[GlcNAc-(1-&gt;4)-Mur2Ac(oyl-L-Ala-gamma-D-Glu-L-Lys-D-Ala-D-Ala)](n)-di-trans,octa-cis-undecaprenyl diphosphate + beta-D-GlcNAc-(1-&gt;4)-Mur2Ac(oyl-L-Ala-gamma-D-Glu-L-Lys-D-Ala-D-Ala)-di-trans,octa-cis-undecaprenyl diphosphate = [GlcNAc-(1-&gt;4)-Mur2Ac(oyl-L-Ala-gamma-D-Glu-L-Lys-D-Ala-D-Ala)](n+1)-di-trans,octa-cis-undecaprenyl diphosphate + di-trans,octa-cis-undecaprenyl diphosphate + H(+)</text>
        <dbReference type="Rhea" id="RHEA:23708"/>
        <dbReference type="Rhea" id="RHEA-COMP:9602"/>
        <dbReference type="Rhea" id="RHEA-COMP:9603"/>
        <dbReference type="ChEBI" id="CHEBI:15378"/>
        <dbReference type="ChEBI" id="CHEBI:58405"/>
        <dbReference type="ChEBI" id="CHEBI:60033"/>
        <dbReference type="ChEBI" id="CHEBI:78435"/>
        <dbReference type="EC" id="2.4.99.28"/>
    </reaction>
</comment>
<dbReference type="GO" id="GO:0009252">
    <property type="term" value="P:peptidoglycan biosynthetic process"/>
    <property type="evidence" value="ECO:0007669"/>
    <property type="project" value="TreeGrafter"/>
</dbReference>
<feature type="compositionally biased region" description="Acidic residues" evidence="9">
    <location>
        <begin position="765"/>
        <end position="881"/>
    </location>
</feature>
<feature type="compositionally biased region" description="Low complexity" evidence="9">
    <location>
        <begin position="81"/>
        <end position="98"/>
    </location>
</feature>
<dbReference type="Gene3D" id="1.10.3810.10">
    <property type="entry name" value="Biosynthetic peptidoglycan transglycosylase-like"/>
    <property type="match status" value="1"/>
</dbReference>
<dbReference type="SUPFAM" id="SSF53955">
    <property type="entry name" value="Lysozyme-like"/>
    <property type="match status" value="1"/>
</dbReference>
<dbReference type="InterPro" id="IPR001264">
    <property type="entry name" value="Glyco_trans_51"/>
</dbReference>
<feature type="region of interest" description="Disordered" evidence="9">
    <location>
        <begin position="693"/>
        <end position="716"/>
    </location>
</feature>
<feature type="compositionally biased region" description="Low complexity" evidence="9">
    <location>
        <begin position="8"/>
        <end position="38"/>
    </location>
</feature>
<dbReference type="InterPro" id="IPR023346">
    <property type="entry name" value="Lysozyme-like_dom_sf"/>
</dbReference>
<evidence type="ECO:0000256" key="5">
    <source>
        <dbReference type="ARBA" id="ARBA00022801"/>
    </source>
</evidence>
<keyword evidence="5" id="KW-0378">Hydrolase</keyword>
<evidence type="ECO:0000256" key="1">
    <source>
        <dbReference type="ARBA" id="ARBA00022645"/>
    </source>
</evidence>
<proteinExistence type="predicted"/>
<name>A0A9D2LDQ6_9MICO</name>
<dbReference type="AlphaFoldDB" id="A0A9D2LDQ6"/>
<reference evidence="13" key="1">
    <citation type="journal article" date="2021" name="PeerJ">
        <title>Extensive microbial diversity within the chicken gut microbiome revealed by metagenomics and culture.</title>
        <authorList>
            <person name="Gilroy R."/>
            <person name="Ravi A."/>
            <person name="Getino M."/>
            <person name="Pursley I."/>
            <person name="Horton D.L."/>
            <person name="Alikhan N.F."/>
            <person name="Baker D."/>
            <person name="Gharbi K."/>
            <person name="Hall N."/>
            <person name="Watson M."/>
            <person name="Adriaenssens E.M."/>
            <person name="Foster-Nyarko E."/>
            <person name="Jarju S."/>
            <person name="Secka A."/>
            <person name="Antonio M."/>
            <person name="Oren A."/>
            <person name="Chaudhuri R.R."/>
            <person name="La Ragione R."/>
            <person name="Hildebrand F."/>
            <person name="Pallen M.J."/>
        </authorList>
    </citation>
    <scope>NUCLEOTIDE SEQUENCE</scope>
    <source>
        <strain evidence="13">ChiHjej13B12-24818</strain>
    </source>
</reference>
<dbReference type="InterPro" id="IPR012338">
    <property type="entry name" value="Beta-lactam/transpept-like"/>
</dbReference>
<keyword evidence="10" id="KW-0812">Transmembrane</keyword>
<evidence type="ECO:0000256" key="9">
    <source>
        <dbReference type="SAM" id="MobiDB-lite"/>
    </source>
</evidence>
<keyword evidence="6" id="KW-0511">Multifunctional enzyme</keyword>
<evidence type="ECO:0000256" key="7">
    <source>
        <dbReference type="ARBA" id="ARBA00034000"/>
    </source>
</evidence>
<comment type="caution">
    <text evidence="13">The sequence shown here is derived from an EMBL/GenBank/DDBJ whole genome shotgun (WGS) entry which is preliminary data.</text>
</comment>
<dbReference type="PANTHER" id="PTHR32282">
    <property type="entry name" value="BINDING PROTEIN TRANSPEPTIDASE, PUTATIVE-RELATED"/>
    <property type="match status" value="1"/>
</dbReference>
<feature type="compositionally biased region" description="Low complexity" evidence="9">
    <location>
        <begin position="63"/>
        <end position="73"/>
    </location>
</feature>
<dbReference type="Pfam" id="PF00905">
    <property type="entry name" value="Transpeptidase"/>
    <property type="match status" value="1"/>
</dbReference>
<dbReference type="InterPro" id="IPR036950">
    <property type="entry name" value="PBP_transglycosylase"/>
</dbReference>
<keyword evidence="10" id="KW-1133">Transmembrane helix</keyword>
<dbReference type="GO" id="GO:0008955">
    <property type="term" value="F:peptidoglycan glycosyltransferase activity"/>
    <property type="evidence" value="ECO:0007669"/>
    <property type="project" value="UniProtKB-EC"/>
</dbReference>
<dbReference type="SUPFAM" id="SSF56601">
    <property type="entry name" value="beta-lactamase/transpeptidase-like"/>
    <property type="match status" value="1"/>
</dbReference>
<dbReference type="PANTHER" id="PTHR32282:SF34">
    <property type="entry name" value="PENICILLIN-BINDING PROTEIN 1A"/>
    <property type="match status" value="1"/>
</dbReference>
<comment type="catalytic activity">
    <reaction evidence="7">
        <text>Preferential cleavage: (Ac)2-L-Lys-D-Ala-|-D-Ala. Also transpeptidation of peptidyl-alanyl moieties that are N-acyl substituents of D-alanine.</text>
        <dbReference type="EC" id="3.4.16.4"/>
    </reaction>
</comment>
<evidence type="ECO:0000313" key="14">
    <source>
        <dbReference type="Proteomes" id="UP000823823"/>
    </source>
</evidence>
<feature type="region of interest" description="Disordered" evidence="9">
    <location>
        <begin position="1"/>
        <end position="109"/>
    </location>
</feature>
<dbReference type="Proteomes" id="UP000823823">
    <property type="component" value="Unassembled WGS sequence"/>
</dbReference>
<dbReference type="GO" id="GO:0006508">
    <property type="term" value="P:proteolysis"/>
    <property type="evidence" value="ECO:0007669"/>
    <property type="project" value="UniProtKB-KW"/>
</dbReference>
<keyword evidence="1" id="KW-0121">Carboxypeptidase</keyword>